<gene>
    <name evidence="2" type="ORF">RZ57_06935</name>
</gene>
<dbReference type="AlphaFoldDB" id="A0AAC8UDJ3"/>
<name>A0AAC8UDJ3_HAEDC</name>
<organism evidence="2 3">
    <name type="scientific">Haemophilus ducreyi</name>
    <dbReference type="NCBI Taxonomy" id="730"/>
    <lineage>
        <taxon>Bacteria</taxon>
        <taxon>Pseudomonadati</taxon>
        <taxon>Pseudomonadota</taxon>
        <taxon>Gammaproteobacteria</taxon>
        <taxon>Pasteurellales</taxon>
        <taxon>Pasteurellaceae</taxon>
        <taxon>Haemophilus</taxon>
    </lineage>
</organism>
<feature type="signal peptide" evidence="1">
    <location>
        <begin position="1"/>
        <end position="24"/>
    </location>
</feature>
<evidence type="ECO:0000256" key="1">
    <source>
        <dbReference type="SAM" id="SignalP"/>
    </source>
</evidence>
<feature type="chain" id="PRO_5042200745" evidence="1">
    <location>
        <begin position="25"/>
        <end position="111"/>
    </location>
</feature>
<evidence type="ECO:0000313" key="2">
    <source>
        <dbReference type="EMBL" id="AKO32841.1"/>
    </source>
</evidence>
<proteinExistence type="predicted"/>
<protein>
    <submittedName>
        <fullName evidence="2">ABC transporter ATPase</fullName>
    </submittedName>
</protein>
<dbReference type="RefSeq" id="WP_010945564.1">
    <property type="nucleotide sequence ID" value="NZ_CP011219.1"/>
</dbReference>
<reference evidence="2 3" key="1">
    <citation type="journal article" date="2015" name="PLoS Negl. Trop. Dis.">
        <title>Haemophilus ducreyi Cutaneous Ulcer Strains Are Nearly Identical to Class I Genital Ulcer Strains.</title>
        <authorList>
            <person name="Gangaiah D."/>
            <person name="Webb K.M."/>
            <person name="Humphreys T.L."/>
            <person name="Fortney K.R."/>
            <person name="Toh E."/>
            <person name="Tai A."/>
            <person name="Katz S.S."/>
            <person name="Pillay A."/>
            <person name="Chen C.Y."/>
            <person name="Roberts S.A."/>
            <person name="Munson R.S.Jr."/>
            <person name="Spinola S.M."/>
        </authorList>
    </citation>
    <scope>NUCLEOTIDE SEQUENCE [LARGE SCALE GENOMIC DNA]</scope>
    <source>
        <strain evidence="3">CLU2</strain>
    </source>
</reference>
<dbReference type="Proteomes" id="UP000060132">
    <property type="component" value="Chromosome"/>
</dbReference>
<accession>A0AAC8UDJ3</accession>
<dbReference type="EMBL" id="CP011219">
    <property type="protein sequence ID" value="AKO32841.1"/>
    <property type="molecule type" value="Genomic_DNA"/>
</dbReference>
<dbReference type="InterPro" id="IPR020493">
    <property type="entry name" value="Uncharacterised_HI0310"/>
</dbReference>
<evidence type="ECO:0000313" key="3">
    <source>
        <dbReference type="Proteomes" id="UP000060132"/>
    </source>
</evidence>
<dbReference type="Pfam" id="PF17274">
    <property type="entry name" value="DUF5339"/>
    <property type="match status" value="1"/>
</dbReference>
<sequence length="111" mass="12353">MLKKGLPFILMSVIFSISSQNAFADIKTSSLAMEKPMVGSNNLPTQCKQMFSVAHKLVLDAEKQPGTHVQVAKMKNKLSSTKQQIMKMEVKMQEKSCDKGLTALNTLKQKH</sequence>
<keyword evidence="1" id="KW-0732">Signal</keyword>
<dbReference type="OMA" id="IPKQCEQ"/>